<dbReference type="EMBL" id="GBXM01098579">
    <property type="protein sequence ID" value="JAH09998.1"/>
    <property type="molecule type" value="Transcribed_RNA"/>
</dbReference>
<name>A0A0E9Q1J9_ANGAN</name>
<organism evidence="1">
    <name type="scientific">Anguilla anguilla</name>
    <name type="common">European freshwater eel</name>
    <name type="synonym">Muraena anguilla</name>
    <dbReference type="NCBI Taxonomy" id="7936"/>
    <lineage>
        <taxon>Eukaryota</taxon>
        <taxon>Metazoa</taxon>
        <taxon>Chordata</taxon>
        <taxon>Craniata</taxon>
        <taxon>Vertebrata</taxon>
        <taxon>Euteleostomi</taxon>
        <taxon>Actinopterygii</taxon>
        <taxon>Neopterygii</taxon>
        <taxon>Teleostei</taxon>
        <taxon>Anguilliformes</taxon>
        <taxon>Anguillidae</taxon>
        <taxon>Anguilla</taxon>
    </lineage>
</organism>
<evidence type="ECO:0000313" key="1">
    <source>
        <dbReference type="EMBL" id="JAH09998.1"/>
    </source>
</evidence>
<proteinExistence type="predicted"/>
<protein>
    <submittedName>
        <fullName evidence="1">Uncharacterized protein</fullName>
    </submittedName>
</protein>
<reference evidence="1" key="1">
    <citation type="submission" date="2014-11" db="EMBL/GenBank/DDBJ databases">
        <authorList>
            <person name="Amaro Gonzalez C."/>
        </authorList>
    </citation>
    <scope>NUCLEOTIDE SEQUENCE</scope>
</reference>
<sequence length="49" mass="5447">MLMSHIPETDVNRCKWSRTGFQLPHASSKQENHKAVVIPVLHHSTVGAA</sequence>
<reference evidence="1" key="2">
    <citation type="journal article" date="2015" name="Fish Shellfish Immunol.">
        <title>Early steps in the European eel (Anguilla anguilla)-Vibrio vulnificus interaction in the gills: Role of the RtxA13 toxin.</title>
        <authorList>
            <person name="Callol A."/>
            <person name="Pajuelo D."/>
            <person name="Ebbesson L."/>
            <person name="Teles M."/>
            <person name="MacKenzie S."/>
            <person name="Amaro C."/>
        </authorList>
    </citation>
    <scope>NUCLEOTIDE SEQUENCE</scope>
</reference>
<accession>A0A0E9Q1J9</accession>
<dbReference type="AlphaFoldDB" id="A0A0E9Q1J9"/>